<proteinExistence type="predicted"/>
<feature type="binding site" evidence="7">
    <location>
        <position position="2122"/>
    </location>
    <ligand>
        <name>ATP</name>
        <dbReference type="ChEBI" id="CHEBI:30616"/>
    </ligand>
</feature>
<feature type="compositionally biased region" description="Basic and acidic residues" evidence="9">
    <location>
        <begin position="219"/>
        <end position="233"/>
    </location>
</feature>
<comment type="caution">
    <text evidence="11">The sequence shown here is derived from an EMBL/GenBank/DDBJ whole genome shotgun (WGS) entry which is preliminary data.</text>
</comment>
<dbReference type="Gene3D" id="3.30.200.20">
    <property type="entry name" value="Phosphorylase Kinase, domain 1"/>
    <property type="match status" value="1"/>
</dbReference>
<feature type="compositionally biased region" description="Low complexity" evidence="9">
    <location>
        <begin position="1567"/>
        <end position="1611"/>
    </location>
</feature>
<feature type="compositionally biased region" description="Basic and acidic residues" evidence="9">
    <location>
        <begin position="1683"/>
        <end position="1704"/>
    </location>
</feature>
<feature type="compositionally biased region" description="Polar residues" evidence="9">
    <location>
        <begin position="428"/>
        <end position="437"/>
    </location>
</feature>
<evidence type="ECO:0000256" key="6">
    <source>
        <dbReference type="PIRSR" id="PIRSR630616-1"/>
    </source>
</evidence>
<feature type="compositionally biased region" description="Low complexity" evidence="9">
    <location>
        <begin position="810"/>
        <end position="820"/>
    </location>
</feature>
<feature type="compositionally biased region" description="Low complexity" evidence="9">
    <location>
        <begin position="1045"/>
        <end position="1061"/>
    </location>
</feature>
<feature type="compositionally biased region" description="Low complexity" evidence="9">
    <location>
        <begin position="1008"/>
        <end position="1021"/>
    </location>
</feature>
<name>A0A086JG02_TOXGO</name>
<feature type="region of interest" description="Disordered" evidence="9">
    <location>
        <begin position="1865"/>
        <end position="1999"/>
    </location>
</feature>
<gene>
    <name evidence="11" type="ORF">TGDOM2_318770</name>
</gene>
<dbReference type="OrthoDB" id="347657at2759"/>
<feature type="region of interest" description="Disordered" evidence="9">
    <location>
        <begin position="1041"/>
        <end position="1073"/>
    </location>
</feature>
<dbReference type="VEuPathDB" id="ToxoDB:TGDOM2_318770"/>
<dbReference type="PROSITE" id="PS50011">
    <property type="entry name" value="PROTEIN_KINASE_DOM"/>
    <property type="match status" value="1"/>
</dbReference>
<feature type="compositionally biased region" description="Basic and acidic residues" evidence="9">
    <location>
        <begin position="277"/>
        <end position="287"/>
    </location>
</feature>
<feature type="compositionally biased region" description="Basic and acidic residues" evidence="9">
    <location>
        <begin position="1966"/>
        <end position="1987"/>
    </location>
</feature>
<organism evidence="11 12">
    <name type="scientific">Toxoplasma gondii GAB2-2007-GAL-DOM2</name>
    <dbReference type="NCBI Taxonomy" id="1130820"/>
    <lineage>
        <taxon>Eukaryota</taxon>
        <taxon>Sar</taxon>
        <taxon>Alveolata</taxon>
        <taxon>Apicomplexa</taxon>
        <taxon>Conoidasida</taxon>
        <taxon>Coccidia</taxon>
        <taxon>Eucoccidiorida</taxon>
        <taxon>Eimeriorina</taxon>
        <taxon>Sarcocystidae</taxon>
        <taxon>Toxoplasma</taxon>
    </lineage>
</organism>
<dbReference type="SMART" id="SM00220">
    <property type="entry name" value="S_TKc"/>
    <property type="match status" value="1"/>
</dbReference>
<feature type="binding site" evidence="7">
    <location>
        <begin position="2171"/>
        <end position="2173"/>
    </location>
    <ligand>
        <name>ATP</name>
        <dbReference type="ChEBI" id="CHEBI:30616"/>
    </ligand>
</feature>
<keyword evidence="1" id="KW-0723">Serine/threonine-protein kinase</keyword>
<keyword evidence="5 7" id="KW-0067">ATP-binding</keyword>
<feature type="compositionally biased region" description="Basic and acidic residues" evidence="9">
    <location>
        <begin position="1240"/>
        <end position="1274"/>
    </location>
</feature>
<feature type="compositionally biased region" description="Polar residues" evidence="9">
    <location>
        <begin position="1710"/>
        <end position="1720"/>
    </location>
</feature>
<evidence type="ECO:0000256" key="8">
    <source>
        <dbReference type="PIRSR" id="PIRSR630616-3"/>
    </source>
</evidence>
<feature type="compositionally biased region" description="Basic and acidic residues" evidence="9">
    <location>
        <begin position="782"/>
        <end position="793"/>
    </location>
</feature>
<feature type="compositionally biased region" description="Basic and acidic residues" evidence="9">
    <location>
        <begin position="1876"/>
        <end position="1887"/>
    </location>
</feature>
<feature type="compositionally biased region" description="Basic and acidic residues" evidence="9">
    <location>
        <begin position="641"/>
        <end position="676"/>
    </location>
</feature>
<feature type="compositionally biased region" description="Basic and acidic residues" evidence="9">
    <location>
        <begin position="728"/>
        <end position="744"/>
    </location>
</feature>
<feature type="binding site" evidence="7">
    <location>
        <begin position="2220"/>
        <end position="2221"/>
    </location>
    <ligand>
        <name>ATP</name>
        <dbReference type="ChEBI" id="CHEBI:30616"/>
    </ligand>
</feature>
<feature type="cross-link" description="Glycyl lysine isopeptide (Lys-Gly) (interchain with G-Cter in SUMO2)" evidence="8">
    <location>
        <position position="2218"/>
    </location>
</feature>
<feature type="active site" description="Proton acceptor" evidence="6">
    <location>
        <position position="2216"/>
    </location>
</feature>
<dbReference type="EMBL" id="AHZU02001566">
    <property type="protein sequence ID" value="KFG31070.1"/>
    <property type="molecule type" value="Genomic_DNA"/>
</dbReference>
<feature type="compositionally biased region" description="Basic and acidic residues" evidence="9">
    <location>
        <begin position="756"/>
        <end position="769"/>
    </location>
</feature>
<protein>
    <submittedName>
        <fullName evidence="11">Aurora kinase(Incomplete catalytic triad)</fullName>
        <ecNumber evidence="11">2.7.11.17</ecNumber>
    </submittedName>
</protein>
<evidence type="ECO:0000256" key="7">
    <source>
        <dbReference type="PIRSR" id="PIRSR630616-2"/>
    </source>
</evidence>
<keyword evidence="3 7" id="KW-0547">Nucleotide-binding</keyword>
<dbReference type="EC" id="2.7.11.17" evidence="11"/>
<reference evidence="11 12" key="1">
    <citation type="submission" date="2014-02" db="EMBL/GenBank/DDBJ databases">
        <authorList>
            <person name="Sibley D."/>
            <person name="Venepally P."/>
            <person name="Karamycheva S."/>
            <person name="Hadjithomas M."/>
            <person name="Khan A."/>
            <person name="Brunk B."/>
            <person name="Roos D."/>
            <person name="Caler E."/>
            <person name="Lorenzi H."/>
        </authorList>
    </citation>
    <scope>NUCLEOTIDE SEQUENCE [LARGE SCALE GENOMIC DNA]</scope>
    <source>
        <strain evidence="11 12">GAB2-2007-GAL-DOM2</strain>
    </source>
</reference>
<evidence type="ECO:0000313" key="12">
    <source>
        <dbReference type="Proteomes" id="UP000028837"/>
    </source>
</evidence>
<dbReference type="InterPro" id="IPR000719">
    <property type="entry name" value="Prot_kinase_dom"/>
</dbReference>
<evidence type="ECO:0000256" key="5">
    <source>
        <dbReference type="ARBA" id="ARBA00022840"/>
    </source>
</evidence>
<dbReference type="PROSITE" id="PS00108">
    <property type="entry name" value="PROTEIN_KINASE_ST"/>
    <property type="match status" value="1"/>
</dbReference>
<feature type="compositionally biased region" description="Basic and acidic residues" evidence="9">
    <location>
        <begin position="869"/>
        <end position="883"/>
    </location>
</feature>
<feature type="compositionally biased region" description="Basic and acidic residues" evidence="9">
    <location>
        <begin position="903"/>
        <end position="917"/>
    </location>
</feature>
<evidence type="ECO:0000313" key="11">
    <source>
        <dbReference type="EMBL" id="KFG31070.1"/>
    </source>
</evidence>
<evidence type="ECO:0000256" key="4">
    <source>
        <dbReference type="ARBA" id="ARBA00022777"/>
    </source>
</evidence>
<dbReference type="InterPro" id="IPR030616">
    <property type="entry name" value="Aur-like"/>
</dbReference>
<keyword evidence="4 11" id="KW-0418">Kinase</keyword>
<evidence type="ECO:0000256" key="3">
    <source>
        <dbReference type="ARBA" id="ARBA00022741"/>
    </source>
</evidence>
<feature type="region of interest" description="Disordered" evidence="9">
    <location>
        <begin position="2042"/>
        <end position="2114"/>
    </location>
</feature>
<feature type="region of interest" description="Disordered" evidence="9">
    <location>
        <begin position="955"/>
        <end position="1021"/>
    </location>
</feature>
<feature type="compositionally biased region" description="Basic and acidic residues" evidence="9">
    <location>
        <begin position="241"/>
        <end position="251"/>
    </location>
</feature>
<feature type="compositionally biased region" description="Basic and acidic residues" evidence="9">
    <location>
        <begin position="837"/>
        <end position="858"/>
    </location>
</feature>
<feature type="compositionally biased region" description="Basic and acidic residues" evidence="9">
    <location>
        <begin position="1476"/>
        <end position="1504"/>
    </location>
</feature>
<feature type="region of interest" description="Disordered" evidence="9">
    <location>
        <begin position="1789"/>
        <end position="1820"/>
    </location>
</feature>
<feature type="compositionally biased region" description="Low complexity" evidence="9">
    <location>
        <begin position="330"/>
        <end position="365"/>
    </location>
</feature>
<feature type="compositionally biased region" description="Basic and acidic residues" evidence="9">
    <location>
        <begin position="406"/>
        <end position="420"/>
    </location>
</feature>
<evidence type="ECO:0000256" key="9">
    <source>
        <dbReference type="SAM" id="MobiDB-lite"/>
    </source>
</evidence>
<evidence type="ECO:0000259" key="10">
    <source>
        <dbReference type="PROSITE" id="PS50011"/>
    </source>
</evidence>
<feature type="compositionally biased region" description="Basic and acidic residues" evidence="9">
    <location>
        <begin position="1300"/>
        <end position="1318"/>
    </location>
</feature>
<keyword evidence="2 11" id="KW-0808">Transferase</keyword>
<evidence type="ECO:0000256" key="2">
    <source>
        <dbReference type="ARBA" id="ARBA00022679"/>
    </source>
</evidence>
<accession>A0A086JG02</accession>
<feature type="compositionally biased region" description="Low complexity" evidence="9">
    <location>
        <begin position="2298"/>
        <end position="2311"/>
    </location>
</feature>
<feature type="compositionally biased region" description="Basic and acidic residues" evidence="9">
    <location>
        <begin position="1385"/>
        <end position="1395"/>
    </location>
</feature>
<feature type="region of interest" description="Disordered" evidence="9">
    <location>
        <begin position="1133"/>
        <end position="1364"/>
    </location>
</feature>
<dbReference type="Pfam" id="PF00069">
    <property type="entry name" value="Pkinase"/>
    <property type="match status" value="1"/>
</dbReference>
<dbReference type="SUPFAM" id="SSF56112">
    <property type="entry name" value="Protein kinase-like (PK-like)"/>
    <property type="match status" value="1"/>
</dbReference>
<feature type="compositionally biased region" description="Basic and acidic residues" evidence="9">
    <location>
        <begin position="686"/>
        <end position="713"/>
    </location>
</feature>
<feature type="compositionally biased region" description="Low complexity" evidence="9">
    <location>
        <begin position="1735"/>
        <end position="1750"/>
    </location>
</feature>
<dbReference type="PANTHER" id="PTHR24350">
    <property type="entry name" value="SERINE/THREONINE-PROTEIN KINASE IAL-RELATED"/>
    <property type="match status" value="1"/>
</dbReference>
<dbReference type="InterPro" id="IPR011009">
    <property type="entry name" value="Kinase-like_dom_sf"/>
</dbReference>
<feature type="compositionally biased region" description="Basic and acidic residues" evidence="9">
    <location>
        <begin position="1439"/>
        <end position="1452"/>
    </location>
</feature>
<feature type="compositionally biased region" description="Low complexity" evidence="9">
    <location>
        <begin position="128"/>
        <end position="155"/>
    </location>
</feature>
<feature type="compositionally biased region" description="Basic and acidic residues" evidence="9">
    <location>
        <begin position="1540"/>
        <end position="1557"/>
    </location>
</feature>
<feature type="binding site" evidence="7">
    <location>
        <position position="2276"/>
    </location>
    <ligand>
        <name>ATP</name>
        <dbReference type="ChEBI" id="CHEBI:30616"/>
    </ligand>
</feature>
<feature type="compositionally biased region" description="Polar residues" evidence="9">
    <location>
        <begin position="1453"/>
        <end position="1466"/>
    </location>
</feature>
<feature type="compositionally biased region" description="Low complexity" evidence="9">
    <location>
        <begin position="1797"/>
        <end position="1810"/>
    </location>
</feature>
<feature type="compositionally biased region" description="Basic and acidic residues" evidence="9">
    <location>
        <begin position="1917"/>
        <end position="1952"/>
    </location>
</feature>
<feature type="region of interest" description="Disordered" evidence="9">
    <location>
        <begin position="1"/>
        <end position="85"/>
    </location>
</feature>
<feature type="compositionally biased region" description="Low complexity" evidence="9">
    <location>
        <begin position="624"/>
        <end position="633"/>
    </location>
</feature>
<feature type="compositionally biased region" description="Basic and acidic residues" evidence="9">
    <location>
        <begin position="2054"/>
        <end position="2066"/>
    </location>
</feature>
<dbReference type="GO" id="GO:0004683">
    <property type="term" value="F:calcium/calmodulin-dependent protein kinase activity"/>
    <property type="evidence" value="ECO:0007669"/>
    <property type="project" value="UniProtKB-EC"/>
</dbReference>
<feature type="region of interest" description="Disordered" evidence="9">
    <location>
        <begin position="2292"/>
        <end position="2314"/>
    </location>
</feature>
<feature type="compositionally biased region" description="Basic and acidic residues" evidence="9">
    <location>
        <begin position="182"/>
        <end position="207"/>
    </location>
</feature>
<dbReference type="Gene3D" id="1.10.510.10">
    <property type="entry name" value="Transferase(Phosphotransferase) domain 1"/>
    <property type="match status" value="1"/>
</dbReference>
<dbReference type="GO" id="GO:0005524">
    <property type="term" value="F:ATP binding"/>
    <property type="evidence" value="ECO:0007669"/>
    <property type="project" value="UniProtKB-KW"/>
</dbReference>
<sequence>MPLPTTRAVPTSPRPAAAPFFKSPHSVSSLPSSDSSCDSQAFSAADQDRSSGLAASASPAPLPSFLSDECASETRSSHPLLPVPAVTSLPSQKHAAPFLGEAASGLASRVFSGLLAASSSIVSTQTLSHHAPSPPASSSFCSPSNSSSASSFSSSERGEKKPPASVFSRAAAWLPQSVGGRSRSDRGQAGDRLSVDLEAGRAEDANPGHESGARTARWRRQEEQTEEWREEGQPGKTGGADPRRANEEDRAQTAGAADVSSPGSRVPELAFPQQSQHKGERRRETDRSICGPVDPSRRTHASPIGCLFSRRRPPSADDEIFQSPRDPCDSSSSLCTLMSSSSSSFSSLSSSYASASFSSSRAGFSPVEATKKTKRKPPLSPLENDLLVASDGNRRSARQGNDQSPTEERARRRRDPESGDARSVVHAQGTTDAFSQKQETRRHGTRHPQRPREDGDRHREGRQRRNAQDEGETMNSWDPPRRLHRSQSFQESRLGLFVNPAEPTRRTNNGPLADMHHPQEMHRQAESETLILRQERRHLIWLENRRLQDRQEEGLFSFRALRGRPGFACEGSRETANRCGVFGPYQTQENSERSFAHRDPSAVPTDFCFSSFPEQKEAYLAFSASSAQSSGRSGTVPVAAAREEPSEKGNEESQELRDGRCMRDCPNDQEGPREEVGGAGSARTESVNRRDARNPTLPRDHGLGRGTREEAARRRLGRSDSSGWQPNDSDHEGEELRRETSEDRKRRRVAEGETSQSERETSQSEREASSSRIRPLPAQPTQKDRNHDRERAGVRMQAALKRQYLPPLPSVSQSAFPSSSLRDSSQRLVSAPRTKRRDAALSDHMRGRDLKTSGGEKRRTTRTSVPCESEGKRGPERETDVRGEPFLPRVALLGATRGRERRAKIEEERNEKREKTPRQSRIGKAFSHVFHPPQEKMEIGKRAGKPGRCPCPATLASASRQAPLAVPSRAPSRWRNPAPPSLSVAALQRSASRTREVRVSPSCPAPFSRPSSLVPSPNSSSPSVVAVSSCPPTPAFRGVARRSQFPSAAPSPSAFASAGAPEELRASERTRSPHTFPFADIPGENGFPAYPLGEANAAIGWPGAGREEAAQTYQESFSFFSHAKRSADPFTRTDVLSSPRFGSRKQEPGRAEVAGEGAKTALASDTETRRHTAFCGLKGVTGGRRKESDPATKVGESEPAELQINGRSTECWFSPRSREREDVAGVDARLSGCYTSQRGVETEERRSGKEATRQEVGRVGDGTGEKRETEDRKDARHKNRRASLPEEPPHFGGWGSSGLRRRDGGAAEAGKHKGDNEAGRVPLRPCQQSAERRTSQRPSKSQTVPLAPRPGCCGREPHPTLRMPLPISDLVSERKEILSLYPPTLDRDSAARESSESVDVLPRGGQLSFANASAQKKQMGKKEEDSRRQVVMAHKSGKGRTEGHITARKTESRPSSQTDSGLTVSVRTRWLGSAAEHTRDGDENEAARGKLREANWETVHRRNSGESAAGECNRETSQPCLRKGENEAHRKRLRSLSVRVAHEPQKPPSEKTEREGESSCPSSVRNASVPSTSAFPFASSSSACSPSSSAPSSVALLSPNMPRGPGTSRAGARGRRGEAAGRSIEGRRDVREKGMESYDDGKDGDGGRAASFHANRSQSRDEQARSRLTRPPVPPRRISQSVGREERTRGDILTRQREDAEQGIRKARSLSFQSRQSATKTYLKKRSSETASCTPSHAPSPSSFHSSHPSTFISSSSFSSACASASVPPASSCSALPPVQKHRIQVLQKAGLPPAPRSSNSVPCPSSTSSHRPSAGCRARRPLAAVVQTVAASSCSKNASLTSSQRPSFSHNVSYLEWLSQSGFEVGSSSPAWTGDEEKQNTGEKRQAGGASGGSGDADGREGTGDGDASSALQRQATDREKAKPAERAADEGDAGQRKTSRGDEVAEKRDGAGGVGPQMAAPVHGAEDRKELGFEEDPRDRTRTGTKETTPAIRTEPRIEDFCADGDLPIGCGRTGTVHRARCIGGPLLEDLLRFHSRTRRHVASRSFAQGQEKAREERERRDEDAGGGARTKREDRREEGTSRGGGEREHGRENAREEETARRTEKEEGFSENDTVAAVKVLSKANIAQMRIREQVKKERDIHLGLEHPNIVRFFSSFEDDQQLYFVLEYANGGTLRDRLKRCHHIQETEAAHLIFQLADALCYLHGKGIIHRDLKPENLLLHFDVEETQSLDSCGPDVETGSQRATVCGRMASRLTAVRPSSLYRFGQLKIADFGFACYCPSPHSGDASDIDTRTSSSSPSTPSPSSSKLLSATHKRTTFCGTATYLAPEIVRKEPYDMRIDLWCLGVCLYELLMGQPPFLGDSKEALFNQICELTDLPFHPTISHEARSLILRLCSKQADERPSAADVLTDPWIVRFLGVNDIEKGCRLGKNELSKKRLPSRSLHQDCSSLSHLSIHTHLPAFERE</sequence>
<feature type="compositionally biased region" description="Basic and acidic residues" evidence="9">
    <location>
        <begin position="450"/>
        <end position="459"/>
    </location>
</feature>
<dbReference type="Proteomes" id="UP000028837">
    <property type="component" value="Unassembled WGS sequence"/>
</dbReference>
<feature type="compositionally biased region" description="Basic and acidic residues" evidence="9">
    <location>
        <begin position="2073"/>
        <end position="2111"/>
    </location>
</feature>
<feature type="region of interest" description="Disordered" evidence="9">
    <location>
        <begin position="1385"/>
        <end position="1750"/>
    </location>
</feature>
<feature type="region of interest" description="Disordered" evidence="9">
    <location>
        <begin position="624"/>
        <end position="885"/>
    </location>
</feature>
<dbReference type="InterPro" id="IPR008271">
    <property type="entry name" value="Ser/Thr_kinase_AS"/>
</dbReference>
<feature type="domain" description="Protein kinase" evidence="10">
    <location>
        <begin position="2005"/>
        <end position="2418"/>
    </location>
</feature>
<feature type="region of interest" description="Disordered" evidence="9">
    <location>
        <begin position="122"/>
        <end position="492"/>
    </location>
</feature>
<evidence type="ECO:0000256" key="1">
    <source>
        <dbReference type="ARBA" id="ARBA00022527"/>
    </source>
</evidence>
<feature type="compositionally biased region" description="Low complexity" evidence="9">
    <location>
        <begin position="23"/>
        <end position="67"/>
    </location>
</feature>
<feature type="compositionally biased region" description="Basic and acidic residues" evidence="9">
    <location>
        <begin position="1062"/>
        <end position="1071"/>
    </location>
</feature>
<feature type="compositionally biased region" description="Basic and acidic residues" evidence="9">
    <location>
        <begin position="1615"/>
        <end position="1646"/>
    </location>
</feature>
<feature type="region of interest" description="Disordered" evidence="9">
    <location>
        <begin position="897"/>
        <end position="922"/>
    </location>
</feature>